<name>A0ABR9UUM0_9CHRO</name>
<sequence length="244" mass="26603">MLIPLYQFILKIKFPQITACSLLSLLCISCSPPPQQGVELNINQIKAASRPGVYNIAGSTNLPDDSGIAVTALRYLSPAHERSLTSQPHTYSILARQIVPVSAGKWQTTLNFWQVATDGSYQEAWQTEAALQNLLQPATSITFIATYEPSAQLPTEQQTIPELQGRLVRFSVDGEEYVQASQTLPITLASGKTAPPKVLPEETNGGWGNRSELDLNASNTTATRPKPIKTNQTNAPLSLAEFLR</sequence>
<accession>A0ABR9UUM0</accession>
<dbReference type="EMBL" id="JADEWN010000044">
    <property type="protein sequence ID" value="MBE9191981.1"/>
    <property type="molecule type" value="Genomic_DNA"/>
</dbReference>
<evidence type="ECO:0000313" key="3">
    <source>
        <dbReference type="Proteomes" id="UP000651156"/>
    </source>
</evidence>
<protein>
    <submittedName>
        <fullName evidence="2">Uncharacterized protein</fullName>
    </submittedName>
</protein>
<evidence type="ECO:0000256" key="1">
    <source>
        <dbReference type="SAM" id="MobiDB-lite"/>
    </source>
</evidence>
<proteinExistence type="predicted"/>
<reference evidence="2 3" key="1">
    <citation type="submission" date="2020-10" db="EMBL/GenBank/DDBJ databases">
        <authorList>
            <person name="Castelo-Branco R."/>
            <person name="Eusebio N."/>
            <person name="Adriana R."/>
            <person name="Vieira A."/>
            <person name="Brugerolle De Fraissinette N."/>
            <person name="Rezende De Castro R."/>
            <person name="Schneider M.P."/>
            <person name="Vasconcelos V."/>
            <person name="Leao P.N."/>
        </authorList>
    </citation>
    <scope>NUCLEOTIDE SEQUENCE [LARGE SCALE GENOMIC DNA]</scope>
    <source>
        <strain evidence="2 3">LEGE 06123</strain>
    </source>
</reference>
<organism evidence="2 3">
    <name type="scientific">Gloeocapsopsis crepidinum LEGE 06123</name>
    <dbReference type="NCBI Taxonomy" id="588587"/>
    <lineage>
        <taxon>Bacteria</taxon>
        <taxon>Bacillati</taxon>
        <taxon>Cyanobacteriota</taxon>
        <taxon>Cyanophyceae</taxon>
        <taxon>Oscillatoriophycideae</taxon>
        <taxon>Chroococcales</taxon>
        <taxon>Chroococcaceae</taxon>
        <taxon>Gloeocapsopsis</taxon>
    </lineage>
</organism>
<dbReference type="Proteomes" id="UP000651156">
    <property type="component" value="Unassembled WGS sequence"/>
</dbReference>
<gene>
    <name evidence="2" type="ORF">IQ230_16815</name>
</gene>
<feature type="region of interest" description="Disordered" evidence="1">
    <location>
        <begin position="191"/>
        <end position="237"/>
    </location>
</feature>
<dbReference type="RefSeq" id="WP_193933344.1">
    <property type="nucleotide sequence ID" value="NZ_CAWPMZ010000077.1"/>
</dbReference>
<keyword evidence="3" id="KW-1185">Reference proteome</keyword>
<feature type="compositionally biased region" description="Polar residues" evidence="1">
    <location>
        <begin position="216"/>
        <end position="236"/>
    </location>
</feature>
<evidence type="ECO:0000313" key="2">
    <source>
        <dbReference type="EMBL" id="MBE9191981.1"/>
    </source>
</evidence>
<comment type="caution">
    <text evidence="2">The sequence shown here is derived from an EMBL/GenBank/DDBJ whole genome shotgun (WGS) entry which is preliminary data.</text>
</comment>